<organism evidence="2 3">
    <name type="scientific">Holdemania filiformis</name>
    <dbReference type="NCBI Taxonomy" id="61171"/>
    <lineage>
        <taxon>Bacteria</taxon>
        <taxon>Bacillati</taxon>
        <taxon>Bacillota</taxon>
        <taxon>Erysipelotrichia</taxon>
        <taxon>Erysipelotrichales</taxon>
        <taxon>Erysipelotrichaceae</taxon>
        <taxon>Holdemania</taxon>
    </lineage>
</organism>
<proteinExistence type="predicted"/>
<comment type="caution">
    <text evidence="2">The sequence shown here is derived from an EMBL/GenBank/DDBJ whole genome shotgun (WGS) entry which is preliminary data.</text>
</comment>
<reference evidence="2 3" key="1">
    <citation type="submission" date="2018-08" db="EMBL/GenBank/DDBJ databases">
        <title>A genome reference for cultivated species of the human gut microbiota.</title>
        <authorList>
            <person name="Zou Y."/>
            <person name="Xue W."/>
            <person name="Luo G."/>
        </authorList>
    </citation>
    <scope>NUCLEOTIDE SEQUENCE [LARGE SCALE GENOMIC DNA]</scope>
    <source>
        <strain evidence="2 3">AF24-29</strain>
    </source>
</reference>
<keyword evidence="3" id="KW-1185">Reference proteome</keyword>
<dbReference type="EMBL" id="QRUP01000008">
    <property type="protein sequence ID" value="RGR74678.1"/>
    <property type="molecule type" value="Genomic_DNA"/>
</dbReference>
<dbReference type="Pfam" id="PF01471">
    <property type="entry name" value="PG_binding_1"/>
    <property type="match status" value="2"/>
</dbReference>
<evidence type="ECO:0000313" key="2">
    <source>
        <dbReference type="EMBL" id="RGR74678.1"/>
    </source>
</evidence>
<feature type="domain" description="Peptidoglycan binding-like" evidence="1">
    <location>
        <begin position="22"/>
        <end position="81"/>
    </location>
</feature>
<dbReference type="Gene3D" id="1.10.101.10">
    <property type="entry name" value="PGBD-like superfamily/PGBD"/>
    <property type="match status" value="2"/>
</dbReference>
<evidence type="ECO:0000313" key="3">
    <source>
        <dbReference type="Proteomes" id="UP000284178"/>
    </source>
</evidence>
<evidence type="ECO:0000259" key="1">
    <source>
        <dbReference type="Pfam" id="PF01471"/>
    </source>
</evidence>
<dbReference type="InterPro" id="IPR002477">
    <property type="entry name" value="Peptidoglycan-bd-like"/>
</dbReference>
<accession>A0A412G2K9</accession>
<sequence length="170" mass="19219">MHSIQGKEECRMAYTLQLGSNGIDVKKMQYYINQILAAPNLTPMEEDGIYGQKTEFAVAVFQYVYHLNVDGIIGQATWDKIIQEFKNLPSPAMERNKSTRTLRVGNIGLGVQKFQQYLNELIAPNPRLVVDGNFGQNTKRAVETFQALNGLNVDGIIGNNTWDRIINRLQ</sequence>
<dbReference type="SUPFAM" id="SSF47090">
    <property type="entry name" value="PGBD-like"/>
    <property type="match status" value="2"/>
</dbReference>
<name>A0A412G2K9_9FIRM</name>
<dbReference type="InterPro" id="IPR036366">
    <property type="entry name" value="PGBDSf"/>
</dbReference>
<dbReference type="Proteomes" id="UP000284178">
    <property type="component" value="Unassembled WGS sequence"/>
</dbReference>
<protein>
    <submittedName>
        <fullName evidence="2">Peptidoglycan-binding protein</fullName>
    </submittedName>
</protein>
<dbReference type="InterPro" id="IPR036365">
    <property type="entry name" value="PGBD-like_sf"/>
</dbReference>
<feature type="domain" description="Peptidoglycan binding-like" evidence="1">
    <location>
        <begin position="110"/>
        <end position="164"/>
    </location>
</feature>
<dbReference type="AlphaFoldDB" id="A0A412G2K9"/>
<gene>
    <name evidence="2" type="ORF">DWY25_07780</name>
</gene>